<gene>
    <name evidence="3" type="ORF">J1N51_10100</name>
</gene>
<evidence type="ECO:0000313" key="3">
    <source>
        <dbReference type="EMBL" id="QTH63094.1"/>
    </source>
</evidence>
<accession>A0A975DA35</accession>
<feature type="region of interest" description="Disordered" evidence="1">
    <location>
        <begin position="270"/>
        <end position="298"/>
    </location>
</feature>
<dbReference type="InterPro" id="IPR003593">
    <property type="entry name" value="AAA+_ATPase"/>
</dbReference>
<dbReference type="Pfam" id="PF13401">
    <property type="entry name" value="AAA_22"/>
    <property type="match status" value="1"/>
</dbReference>
<evidence type="ECO:0000259" key="2">
    <source>
        <dbReference type="SMART" id="SM00382"/>
    </source>
</evidence>
<sequence>MYEAYFGLNRKPFQLTPDPEVFFASTGHQKALSYLQYGLSQGEGFIVVTGNVGTGKTTIANHLIAQLEEDNIVARQLVTPNLSPDDLIIAITKLFRLHPQGDTKAAHIAELTDYMRRLNALGRRLLLIIDEAQNLPVESIEELRMLSNIQVDGKSIIQSFLLGQTELEGVLSAPVMEQFRQRVIASASLTPLSEDELYNYINYRMQKAGWQEDPLFTRDSVTAIHKFTDGIPRKINTFLDRVLLFSYMEEKRSVDVEVIQEVIKEVSSELNHQMDGEGMSSRTGGMPRSTPASRNFVDRDLMSNDPEMAAIDSALMGADMNTAKIEALLESLIAMNRRSVILQNQILKELKLQNSKLFPEQDSESSADQKLVAELKSVKTNKE</sequence>
<dbReference type="InterPro" id="IPR049945">
    <property type="entry name" value="AAA_22"/>
</dbReference>
<feature type="domain" description="AAA+ ATPase" evidence="2">
    <location>
        <begin position="42"/>
        <end position="249"/>
    </location>
</feature>
<dbReference type="PANTHER" id="PTHR35894">
    <property type="entry name" value="GENERAL SECRETION PATHWAY PROTEIN A-RELATED"/>
    <property type="match status" value="1"/>
</dbReference>
<dbReference type="InterPro" id="IPR027417">
    <property type="entry name" value="P-loop_NTPase"/>
</dbReference>
<organism evidence="3 4">
    <name type="scientific">Psychrosphaera ytuae</name>
    <dbReference type="NCBI Taxonomy" id="2820710"/>
    <lineage>
        <taxon>Bacteria</taxon>
        <taxon>Pseudomonadati</taxon>
        <taxon>Pseudomonadota</taxon>
        <taxon>Gammaproteobacteria</taxon>
        <taxon>Alteromonadales</taxon>
        <taxon>Pseudoalteromonadaceae</taxon>
        <taxon>Psychrosphaera</taxon>
    </lineage>
</organism>
<dbReference type="CDD" id="cd02019">
    <property type="entry name" value="NK"/>
    <property type="match status" value="1"/>
</dbReference>
<dbReference type="GO" id="GO:0016887">
    <property type="term" value="F:ATP hydrolysis activity"/>
    <property type="evidence" value="ECO:0007669"/>
    <property type="project" value="InterPro"/>
</dbReference>
<protein>
    <submittedName>
        <fullName evidence="3">AAA family ATPase</fullName>
    </submittedName>
</protein>
<reference evidence="3" key="1">
    <citation type="submission" date="2021-03" db="EMBL/GenBank/DDBJ databases">
        <title>Description of Psychrosphaera ytuae sp. nov. isolated from deep sea sediment of South China Sea.</title>
        <authorList>
            <person name="Zhang J."/>
            <person name="Xu X.-D."/>
        </authorList>
    </citation>
    <scope>NUCLEOTIDE SEQUENCE</scope>
    <source>
        <strain evidence="3">MTZ26</strain>
    </source>
</reference>
<dbReference type="RefSeq" id="WP_208830971.1">
    <property type="nucleotide sequence ID" value="NZ_CP072110.1"/>
</dbReference>
<dbReference type="Gene3D" id="3.40.50.300">
    <property type="entry name" value="P-loop containing nucleotide triphosphate hydrolases"/>
    <property type="match status" value="1"/>
</dbReference>
<evidence type="ECO:0000256" key="1">
    <source>
        <dbReference type="SAM" id="MobiDB-lite"/>
    </source>
</evidence>
<name>A0A975DA35_9GAMM</name>
<dbReference type="InterPro" id="IPR052026">
    <property type="entry name" value="ExeA_AAA_ATPase_DNA-bind"/>
</dbReference>
<keyword evidence="4" id="KW-1185">Reference proteome</keyword>
<dbReference type="AlphaFoldDB" id="A0A975DA35"/>
<dbReference type="PANTHER" id="PTHR35894:SF1">
    <property type="entry name" value="PHOSPHORIBULOKINASE _ URIDINE KINASE FAMILY"/>
    <property type="match status" value="1"/>
</dbReference>
<dbReference type="KEGG" id="psym:J1N51_10100"/>
<dbReference type="EMBL" id="CP072110">
    <property type="protein sequence ID" value="QTH63094.1"/>
    <property type="molecule type" value="Genomic_DNA"/>
</dbReference>
<proteinExistence type="predicted"/>
<dbReference type="Proteomes" id="UP000682739">
    <property type="component" value="Chromosome"/>
</dbReference>
<dbReference type="SUPFAM" id="SSF52540">
    <property type="entry name" value="P-loop containing nucleoside triphosphate hydrolases"/>
    <property type="match status" value="1"/>
</dbReference>
<evidence type="ECO:0000313" key="4">
    <source>
        <dbReference type="Proteomes" id="UP000682739"/>
    </source>
</evidence>
<dbReference type="SMART" id="SM00382">
    <property type="entry name" value="AAA"/>
    <property type="match status" value="1"/>
</dbReference>